<proteinExistence type="inferred from homology"/>
<keyword evidence="7" id="KW-0143">Chaperone</keyword>
<dbReference type="Proteomes" id="UP000262825">
    <property type="component" value="Unassembled WGS sequence"/>
</dbReference>
<evidence type="ECO:0000256" key="4">
    <source>
        <dbReference type="ARBA" id="ARBA00023010"/>
    </source>
</evidence>
<accession>A0A376B2D2</accession>
<dbReference type="EMBL" id="UFAJ01000052">
    <property type="protein sequence ID" value="SSD58823.1"/>
    <property type="molecule type" value="Genomic_DNA"/>
</dbReference>
<dbReference type="InterPro" id="IPR035427">
    <property type="entry name" value="Tim10-like_dom_sf"/>
</dbReference>
<evidence type="ECO:0000256" key="8">
    <source>
        <dbReference type="SAM" id="MobiDB-lite"/>
    </source>
</evidence>
<evidence type="ECO:0000313" key="10">
    <source>
        <dbReference type="EMBL" id="SSD58823.1"/>
    </source>
</evidence>
<comment type="similarity">
    <text evidence="1 7">Belongs to the small Tim family.</text>
</comment>
<dbReference type="GO" id="GO:0005743">
    <property type="term" value="C:mitochondrial inner membrane"/>
    <property type="evidence" value="ECO:0007669"/>
    <property type="project" value="UniProtKB-SubCell"/>
</dbReference>
<keyword evidence="7" id="KW-0813">Transport</keyword>
<comment type="domain">
    <text evidence="7">The twin CX3C motif contains 4 conserved Cys residues that form 2 disulfide bonds in the mitochondrial intermembrane space.</text>
</comment>
<dbReference type="InterPro" id="IPR004217">
    <property type="entry name" value="Tim10-like"/>
</dbReference>
<evidence type="ECO:0000256" key="3">
    <source>
        <dbReference type="ARBA" id="ARBA00022927"/>
    </source>
</evidence>
<keyword evidence="11" id="KW-1185">Reference proteome</keyword>
<feature type="compositionally biased region" description="Low complexity" evidence="8">
    <location>
        <begin position="10"/>
        <end position="27"/>
    </location>
</feature>
<evidence type="ECO:0000256" key="2">
    <source>
        <dbReference type="ARBA" id="ARBA00022792"/>
    </source>
</evidence>
<comment type="subunit">
    <text evidence="7">Heterohexamer.</text>
</comment>
<keyword evidence="6 7" id="KW-1015">Disulfide bond</keyword>
<keyword evidence="5" id="KW-0472">Membrane</keyword>
<sequence length="104" mass="11555">MALSSIFSGNNNNAEQQQPTNTTTTKTPLVSELKQQISQELAIANATELVNKVTENCFETCMKTPYAEGNDSCVDSCLAKYMRSWNSISRAYIQRIQQSPDKNA</sequence>
<evidence type="ECO:0000256" key="6">
    <source>
        <dbReference type="ARBA" id="ARBA00023157"/>
    </source>
</evidence>
<evidence type="ECO:0000256" key="7">
    <source>
        <dbReference type="RuleBase" id="RU367043"/>
    </source>
</evidence>
<comment type="function">
    <text evidence="7">Mitochondrial intermembrane chaperone that participates in the import and insertion of some multi-pass transmembrane proteins into the mitochondrial inner membrane. Also required for the transfer of beta-barrel precursors from the TOM complex to the sorting and assembly machinery (SAM complex) of the outer membrane. Acts as a chaperone-like protein that protects the hydrophobic precursors from aggregation and guide them through the mitochondrial intermembrane space.</text>
</comment>
<evidence type="ECO:0000256" key="1">
    <source>
        <dbReference type="ARBA" id="ARBA00006720"/>
    </source>
</evidence>
<feature type="region of interest" description="Disordered" evidence="8">
    <location>
        <begin position="1"/>
        <end position="28"/>
    </location>
</feature>
<feature type="domain" description="Tim10-like" evidence="9">
    <location>
        <begin position="35"/>
        <end position="93"/>
    </location>
</feature>
<gene>
    <name evidence="10" type="ORF">SCODWIG_00584</name>
</gene>
<dbReference type="Gene3D" id="1.10.287.810">
    <property type="entry name" value="Mitochondrial import inner membrane translocase subunit tim13 like domains"/>
    <property type="match status" value="1"/>
</dbReference>
<evidence type="ECO:0000259" key="9">
    <source>
        <dbReference type="Pfam" id="PF02953"/>
    </source>
</evidence>
<evidence type="ECO:0000313" key="11">
    <source>
        <dbReference type="Proteomes" id="UP000262825"/>
    </source>
</evidence>
<keyword evidence="2 7" id="KW-0999">Mitochondrion inner membrane</keyword>
<dbReference type="VEuPathDB" id="FungiDB:SCODWIG_00584"/>
<protein>
    <recommendedName>
        <fullName evidence="7">Mitochondrial import inner membrane translocase subunit</fullName>
    </recommendedName>
</protein>
<dbReference type="AlphaFoldDB" id="A0A376B2D2"/>
<organism evidence="10 11">
    <name type="scientific">Saccharomycodes ludwigii</name>
    <dbReference type="NCBI Taxonomy" id="36035"/>
    <lineage>
        <taxon>Eukaryota</taxon>
        <taxon>Fungi</taxon>
        <taxon>Dikarya</taxon>
        <taxon>Ascomycota</taxon>
        <taxon>Saccharomycotina</taxon>
        <taxon>Saccharomycetes</taxon>
        <taxon>Saccharomycodales</taxon>
        <taxon>Saccharomycodaceae</taxon>
        <taxon>Saccharomycodes</taxon>
    </lineage>
</organism>
<dbReference type="GO" id="GO:0015031">
    <property type="term" value="P:protein transport"/>
    <property type="evidence" value="ECO:0007669"/>
    <property type="project" value="UniProtKB-KW"/>
</dbReference>
<dbReference type="Pfam" id="PF02953">
    <property type="entry name" value="zf-Tim10_DDP"/>
    <property type="match status" value="1"/>
</dbReference>
<name>A0A376B2D2_9ASCO</name>
<keyword evidence="3 7" id="KW-0653">Protein transport</keyword>
<evidence type="ECO:0000256" key="5">
    <source>
        <dbReference type="ARBA" id="ARBA00023136"/>
    </source>
</evidence>
<comment type="subcellular location">
    <subcellularLocation>
        <location evidence="7">Mitochondrion inner membrane</location>
        <topology evidence="7">Peripheral membrane protein</topology>
        <orientation evidence="7">Intermembrane side</orientation>
    </subcellularLocation>
</comment>
<dbReference type="OrthoDB" id="7813104at2759"/>
<reference evidence="11" key="1">
    <citation type="submission" date="2018-06" db="EMBL/GenBank/DDBJ databases">
        <authorList>
            <person name="Guldener U."/>
        </authorList>
    </citation>
    <scope>NUCLEOTIDE SEQUENCE [LARGE SCALE GENOMIC DNA]</scope>
    <source>
        <strain evidence="11">UTAD17</strain>
    </source>
</reference>
<keyword evidence="7" id="KW-0496">Mitochondrion</keyword>
<dbReference type="SUPFAM" id="SSF144122">
    <property type="entry name" value="Tim10-like"/>
    <property type="match status" value="1"/>
</dbReference>
<keyword evidence="4 7" id="KW-0811">Translocation</keyword>